<keyword evidence="2" id="KW-0677">Repeat</keyword>
<protein>
    <submittedName>
        <fullName evidence="10">Histone-lysine N-methyltransferase PRDM9</fullName>
    </submittedName>
</protein>
<keyword evidence="4 6" id="KW-0862">Zinc</keyword>
<dbReference type="EMBL" id="HBUE01158984">
    <property type="protein sequence ID" value="CAG6509165.1"/>
    <property type="molecule type" value="Transcribed_RNA"/>
</dbReference>
<evidence type="ECO:0000256" key="2">
    <source>
        <dbReference type="ARBA" id="ARBA00022737"/>
    </source>
</evidence>
<evidence type="ECO:0000256" key="3">
    <source>
        <dbReference type="ARBA" id="ARBA00022771"/>
    </source>
</evidence>
<feature type="domain" description="C2H2-type" evidence="8">
    <location>
        <begin position="469"/>
        <end position="496"/>
    </location>
</feature>
<dbReference type="Gene3D" id="3.30.160.60">
    <property type="entry name" value="Classic Zinc Finger"/>
    <property type="match status" value="3"/>
</dbReference>
<evidence type="ECO:0000256" key="6">
    <source>
        <dbReference type="PROSITE-ProRule" id="PRU01263"/>
    </source>
</evidence>
<dbReference type="GO" id="GO:0000981">
    <property type="term" value="F:DNA-binding transcription factor activity, RNA polymerase II-specific"/>
    <property type="evidence" value="ECO:0007669"/>
    <property type="project" value="TreeGrafter"/>
</dbReference>
<feature type="binding site" evidence="6">
    <location>
        <position position="107"/>
    </location>
    <ligand>
        <name>Zn(2+)</name>
        <dbReference type="ChEBI" id="CHEBI:29105"/>
    </ligand>
</feature>
<keyword evidence="10" id="KW-0808">Transferase</keyword>
<dbReference type="GO" id="GO:0008270">
    <property type="term" value="F:zinc ion binding"/>
    <property type="evidence" value="ECO:0007669"/>
    <property type="project" value="UniProtKB-UniRule"/>
</dbReference>
<dbReference type="GO" id="GO:0043565">
    <property type="term" value="F:sequence-specific DNA binding"/>
    <property type="evidence" value="ECO:0007669"/>
    <property type="project" value="TreeGrafter"/>
</dbReference>
<proteinExistence type="predicted"/>
<feature type="compositionally biased region" description="Low complexity" evidence="7">
    <location>
        <begin position="525"/>
        <end position="537"/>
    </location>
</feature>
<evidence type="ECO:0000256" key="4">
    <source>
        <dbReference type="ARBA" id="ARBA00022833"/>
    </source>
</evidence>
<evidence type="ECO:0000256" key="1">
    <source>
        <dbReference type="ARBA" id="ARBA00022723"/>
    </source>
</evidence>
<dbReference type="Pfam" id="PF00096">
    <property type="entry name" value="zf-C2H2"/>
    <property type="match status" value="2"/>
</dbReference>
<dbReference type="InterPro" id="IPR012934">
    <property type="entry name" value="Znf_AD"/>
</dbReference>
<dbReference type="InterPro" id="IPR013087">
    <property type="entry name" value="Znf_C2H2_type"/>
</dbReference>
<dbReference type="Pfam" id="PF07776">
    <property type="entry name" value="zf-AD"/>
    <property type="match status" value="1"/>
</dbReference>
<evidence type="ECO:0000313" key="10">
    <source>
        <dbReference type="EMBL" id="CAG6509165.1"/>
    </source>
</evidence>
<dbReference type="AlphaFoldDB" id="A0A8D8DAK1"/>
<name>A0A8D8DAK1_CULPI</name>
<dbReference type="SMART" id="SM00868">
    <property type="entry name" value="zf-AD"/>
    <property type="match status" value="1"/>
</dbReference>
<keyword evidence="3 5" id="KW-0863">Zinc-finger</keyword>
<evidence type="ECO:0000259" key="9">
    <source>
        <dbReference type="PROSITE" id="PS51915"/>
    </source>
</evidence>
<dbReference type="EMBL" id="HBUE01264113">
    <property type="protein sequence ID" value="CAG6560539.1"/>
    <property type="molecule type" value="Transcribed_RNA"/>
</dbReference>
<feature type="compositionally biased region" description="Basic residues" evidence="7">
    <location>
        <begin position="297"/>
        <end position="316"/>
    </location>
</feature>
<feature type="compositionally biased region" description="Low complexity" evidence="7">
    <location>
        <begin position="575"/>
        <end position="599"/>
    </location>
</feature>
<dbReference type="SUPFAM" id="SSF57667">
    <property type="entry name" value="beta-beta-alpha zinc fingers"/>
    <property type="match status" value="2"/>
</dbReference>
<feature type="region of interest" description="Disordered" evidence="7">
    <location>
        <begin position="247"/>
        <end position="345"/>
    </location>
</feature>
<feature type="region of interest" description="Disordered" evidence="7">
    <location>
        <begin position="495"/>
        <end position="599"/>
    </location>
</feature>
<evidence type="ECO:0000256" key="7">
    <source>
        <dbReference type="SAM" id="MobiDB-lite"/>
    </source>
</evidence>
<feature type="compositionally biased region" description="Basic residues" evidence="7">
    <location>
        <begin position="560"/>
        <end position="574"/>
    </location>
</feature>
<keyword evidence="1 6" id="KW-0479">Metal-binding</keyword>
<dbReference type="InterPro" id="IPR036236">
    <property type="entry name" value="Znf_C2H2_sf"/>
</dbReference>
<dbReference type="PROSITE" id="PS00028">
    <property type="entry name" value="ZINC_FINGER_C2H2_1"/>
    <property type="match status" value="3"/>
</dbReference>
<feature type="binding site" evidence="6">
    <location>
        <position position="110"/>
    </location>
    <ligand>
        <name>Zn(2+)</name>
        <dbReference type="ChEBI" id="CHEBI:29105"/>
    </ligand>
</feature>
<feature type="domain" description="ZAD" evidence="9">
    <location>
        <begin position="105"/>
        <end position="175"/>
    </location>
</feature>
<keyword evidence="10" id="KW-0489">Methyltransferase</keyword>
<dbReference type="SUPFAM" id="SSF57716">
    <property type="entry name" value="Glucocorticoid receptor-like (DNA-binding domain)"/>
    <property type="match status" value="1"/>
</dbReference>
<dbReference type="PROSITE" id="PS50157">
    <property type="entry name" value="ZINC_FINGER_C2H2_2"/>
    <property type="match status" value="3"/>
</dbReference>
<dbReference type="PANTHER" id="PTHR24408">
    <property type="entry name" value="ZINC FINGER PROTEIN"/>
    <property type="match status" value="1"/>
</dbReference>
<evidence type="ECO:0000256" key="5">
    <source>
        <dbReference type="PROSITE-ProRule" id="PRU00042"/>
    </source>
</evidence>
<feature type="domain" description="C2H2-type" evidence="8">
    <location>
        <begin position="379"/>
        <end position="409"/>
    </location>
</feature>
<feature type="binding site" evidence="6">
    <location>
        <position position="151"/>
    </location>
    <ligand>
        <name>Zn(2+)</name>
        <dbReference type="ChEBI" id="CHEBI:29105"/>
    </ligand>
</feature>
<dbReference type="SMART" id="SM00355">
    <property type="entry name" value="ZnF_C2H2"/>
    <property type="match status" value="4"/>
</dbReference>
<feature type="compositionally biased region" description="Polar residues" evidence="7">
    <location>
        <begin position="501"/>
        <end position="512"/>
    </location>
</feature>
<dbReference type="PROSITE" id="PS51915">
    <property type="entry name" value="ZAD"/>
    <property type="match status" value="1"/>
</dbReference>
<sequence length="599" mass="67602">MPRKKDFYDDFASKPPEKRPFNVIPFECAEVKSEPEDHSGDAQPEIFVTWSSQRTSSVATQTSKRYTANRSVQADLLPVVKDSIVPGTTVDEPLGPDLTKGAIEKQCRICLRRLPEASLAYILFPQKTRILTTLGVKVYLGDAYPFICRNCAALVDLMYDFRSACVKARNMLVHERKSLADDGWDCDENLGAILRVKSLVESHRREVDAAYELSSLSKGTSGGQEEEEEDVKIKPEAIELVMVEPTPIESSSSDEDDDSSNHSLKIDHGGSHSDSGSESDSPVETDNASPPPSSPTPKKKRIRIVTKPYKKRQKKKLKEESEDEDRSRDGVEGGKERKRRKNAADPIRKRGALCDFCGDWVEYHTVESHKNQHLGIKPYICQTEGCKLAFSCRNLLVKHIKRQHGAAGPEYHDCDVCGHRIKGPKAALKKHQKTHTEEKNFICAVCGKGFTTQGYLRQHSIIHTDLMPFECGVCHRKFNNKYNMLTHEKKHFQRGEIVPSESFNPAESSSNGPREGDREGAGQRPEVTTTTLTVEPATPTPLPPFADYHHQMQQQQQLHHTSHLHQQQHHHHPHIQLLQLHPPHPQQPSHHQPLLHQQQ</sequence>
<dbReference type="GO" id="GO:0032259">
    <property type="term" value="P:methylation"/>
    <property type="evidence" value="ECO:0007669"/>
    <property type="project" value="UniProtKB-KW"/>
</dbReference>
<dbReference type="GO" id="GO:0008168">
    <property type="term" value="F:methyltransferase activity"/>
    <property type="evidence" value="ECO:0007669"/>
    <property type="project" value="UniProtKB-KW"/>
</dbReference>
<feature type="compositionally biased region" description="Basic and acidic residues" evidence="7">
    <location>
        <begin position="325"/>
        <end position="335"/>
    </location>
</feature>
<feature type="binding site" evidence="6">
    <location>
        <position position="148"/>
    </location>
    <ligand>
        <name>Zn(2+)</name>
        <dbReference type="ChEBI" id="CHEBI:29105"/>
    </ligand>
</feature>
<dbReference type="FunFam" id="3.30.160.60:FF:000624">
    <property type="entry name" value="zinc finger protein 697"/>
    <property type="match status" value="1"/>
</dbReference>
<organism evidence="10">
    <name type="scientific">Culex pipiens</name>
    <name type="common">House mosquito</name>
    <dbReference type="NCBI Taxonomy" id="7175"/>
    <lineage>
        <taxon>Eukaryota</taxon>
        <taxon>Metazoa</taxon>
        <taxon>Ecdysozoa</taxon>
        <taxon>Arthropoda</taxon>
        <taxon>Hexapoda</taxon>
        <taxon>Insecta</taxon>
        <taxon>Pterygota</taxon>
        <taxon>Neoptera</taxon>
        <taxon>Endopterygota</taxon>
        <taxon>Diptera</taxon>
        <taxon>Nematocera</taxon>
        <taxon>Culicoidea</taxon>
        <taxon>Culicidae</taxon>
        <taxon>Culicinae</taxon>
        <taxon>Culicini</taxon>
        <taxon>Culex</taxon>
        <taxon>Culex</taxon>
    </lineage>
</organism>
<reference evidence="10" key="1">
    <citation type="submission" date="2021-05" db="EMBL/GenBank/DDBJ databases">
        <authorList>
            <person name="Alioto T."/>
            <person name="Alioto T."/>
            <person name="Gomez Garrido J."/>
        </authorList>
    </citation>
    <scope>NUCLEOTIDE SEQUENCE</scope>
</reference>
<evidence type="ECO:0000259" key="8">
    <source>
        <dbReference type="PROSITE" id="PS50157"/>
    </source>
</evidence>
<feature type="domain" description="C2H2-type" evidence="8">
    <location>
        <begin position="441"/>
        <end position="468"/>
    </location>
</feature>
<dbReference type="PANTHER" id="PTHR24408:SF58">
    <property type="entry name" value="TRANSCRIPTION FACTOR (TFIIIA), PUTATIVE (AFU_ORTHOLOGUE AFUA_1G05150)-RELATED"/>
    <property type="match status" value="1"/>
</dbReference>
<dbReference type="GO" id="GO:0005634">
    <property type="term" value="C:nucleus"/>
    <property type="evidence" value="ECO:0007669"/>
    <property type="project" value="InterPro"/>
</dbReference>
<accession>A0A8D8DAK1</accession>